<protein>
    <recommendedName>
        <fullName evidence="2">DUF6534 domain-containing protein</fullName>
    </recommendedName>
</protein>
<keyword evidence="1" id="KW-1133">Transmembrane helix</keyword>
<organism evidence="3 4">
    <name type="scientific">Piloderma croceum (strain F 1598)</name>
    <dbReference type="NCBI Taxonomy" id="765440"/>
    <lineage>
        <taxon>Eukaryota</taxon>
        <taxon>Fungi</taxon>
        <taxon>Dikarya</taxon>
        <taxon>Basidiomycota</taxon>
        <taxon>Agaricomycotina</taxon>
        <taxon>Agaricomycetes</taxon>
        <taxon>Agaricomycetidae</taxon>
        <taxon>Atheliales</taxon>
        <taxon>Atheliaceae</taxon>
        <taxon>Piloderma</taxon>
    </lineage>
</organism>
<gene>
    <name evidence="3" type="ORF">PILCRDRAFT_2501</name>
</gene>
<feature type="transmembrane region" description="Helical" evidence="1">
    <location>
        <begin position="218"/>
        <end position="245"/>
    </location>
</feature>
<dbReference type="Proteomes" id="UP000054166">
    <property type="component" value="Unassembled WGS sequence"/>
</dbReference>
<evidence type="ECO:0000259" key="2">
    <source>
        <dbReference type="Pfam" id="PF20152"/>
    </source>
</evidence>
<dbReference type="EMBL" id="KN832975">
    <property type="protein sequence ID" value="KIM89244.1"/>
    <property type="molecule type" value="Genomic_DNA"/>
</dbReference>
<dbReference type="Pfam" id="PF20152">
    <property type="entry name" value="DUF6534"/>
    <property type="match status" value="1"/>
</dbReference>
<dbReference type="InterPro" id="IPR045339">
    <property type="entry name" value="DUF6534"/>
</dbReference>
<feature type="domain" description="DUF6534" evidence="2">
    <location>
        <begin position="192"/>
        <end position="278"/>
    </location>
</feature>
<feature type="transmembrane region" description="Helical" evidence="1">
    <location>
        <begin position="186"/>
        <end position="206"/>
    </location>
</feature>
<feature type="transmembrane region" description="Helical" evidence="1">
    <location>
        <begin position="144"/>
        <end position="166"/>
    </location>
</feature>
<feature type="transmembrane region" description="Helical" evidence="1">
    <location>
        <begin position="251"/>
        <end position="273"/>
    </location>
</feature>
<dbReference type="HOGENOM" id="CLU_046025_5_0_1"/>
<dbReference type="PANTHER" id="PTHR40465">
    <property type="entry name" value="CHROMOSOME 1, WHOLE GENOME SHOTGUN SEQUENCE"/>
    <property type="match status" value="1"/>
</dbReference>
<keyword evidence="4" id="KW-1185">Reference proteome</keyword>
<dbReference type="OrthoDB" id="3190888at2759"/>
<accession>A0A0C3GBX5</accession>
<evidence type="ECO:0000313" key="4">
    <source>
        <dbReference type="Proteomes" id="UP000054166"/>
    </source>
</evidence>
<dbReference type="PANTHER" id="PTHR40465:SF1">
    <property type="entry name" value="DUF6534 DOMAIN-CONTAINING PROTEIN"/>
    <property type="match status" value="1"/>
</dbReference>
<feature type="transmembrane region" description="Helical" evidence="1">
    <location>
        <begin position="16"/>
        <end position="38"/>
    </location>
</feature>
<keyword evidence="1" id="KW-0472">Membrane</keyword>
<name>A0A0C3GBX5_PILCF</name>
<proteinExistence type="predicted"/>
<reference evidence="3 4" key="1">
    <citation type="submission" date="2014-04" db="EMBL/GenBank/DDBJ databases">
        <authorList>
            <consortium name="DOE Joint Genome Institute"/>
            <person name="Kuo A."/>
            <person name="Tarkka M."/>
            <person name="Buscot F."/>
            <person name="Kohler A."/>
            <person name="Nagy L.G."/>
            <person name="Floudas D."/>
            <person name="Copeland A."/>
            <person name="Barry K.W."/>
            <person name="Cichocki N."/>
            <person name="Veneault-Fourrey C."/>
            <person name="LaButti K."/>
            <person name="Lindquist E.A."/>
            <person name="Lipzen A."/>
            <person name="Lundell T."/>
            <person name="Morin E."/>
            <person name="Murat C."/>
            <person name="Sun H."/>
            <person name="Tunlid A."/>
            <person name="Henrissat B."/>
            <person name="Grigoriev I.V."/>
            <person name="Hibbett D.S."/>
            <person name="Martin F."/>
            <person name="Nordberg H.P."/>
            <person name="Cantor M.N."/>
            <person name="Hua S.X."/>
        </authorList>
    </citation>
    <scope>NUCLEOTIDE SEQUENCE [LARGE SCALE GENOMIC DNA]</scope>
    <source>
        <strain evidence="3 4">F 1598</strain>
    </source>
</reference>
<keyword evidence="1" id="KW-0812">Transmembrane</keyword>
<dbReference type="InParanoid" id="A0A0C3GBX5"/>
<evidence type="ECO:0000313" key="3">
    <source>
        <dbReference type="EMBL" id="KIM89244.1"/>
    </source>
</evidence>
<dbReference type="AlphaFoldDB" id="A0A0C3GBX5"/>
<sequence>MADIGLSIDVRFDTTLGAALCGFAASLIVYGVLCTQVWRYYSLSFYKADKFYKFLVAAVLYVHYHKFPQPYSEYILSLGETIDQAFIGHFVYHYNVSNYSNPISLLIDKPVWSLVLQATLGSMVGCMVKTAFSLRVWRLSNRNAVLTVFLLLMTFAQLGFASWYTYQGFTISNLTQMSNGKVAGTLALGFGVTTDICIATALCYYLQQLQTEFSRSNALVRSLIIHAVDTGILTSAFSLTTLILYNVNPNNFIFIAFYFMVSKLYATTFLAAMNARQSVTQGRTTSEYRDAERETGLGSKVIILSQTRSATRKHRHLSHESPTEIHMKVDIHQDVSGPLR</sequence>
<evidence type="ECO:0000256" key="1">
    <source>
        <dbReference type="SAM" id="Phobius"/>
    </source>
</evidence>
<reference evidence="4" key="2">
    <citation type="submission" date="2015-01" db="EMBL/GenBank/DDBJ databases">
        <title>Evolutionary Origins and Diversification of the Mycorrhizal Mutualists.</title>
        <authorList>
            <consortium name="DOE Joint Genome Institute"/>
            <consortium name="Mycorrhizal Genomics Consortium"/>
            <person name="Kohler A."/>
            <person name="Kuo A."/>
            <person name="Nagy L.G."/>
            <person name="Floudas D."/>
            <person name="Copeland A."/>
            <person name="Barry K.W."/>
            <person name="Cichocki N."/>
            <person name="Veneault-Fourrey C."/>
            <person name="LaButti K."/>
            <person name="Lindquist E.A."/>
            <person name="Lipzen A."/>
            <person name="Lundell T."/>
            <person name="Morin E."/>
            <person name="Murat C."/>
            <person name="Riley R."/>
            <person name="Ohm R."/>
            <person name="Sun H."/>
            <person name="Tunlid A."/>
            <person name="Henrissat B."/>
            <person name="Grigoriev I.V."/>
            <person name="Hibbett D.S."/>
            <person name="Martin F."/>
        </authorList>
    </citation>
    <scope>NUCLEOTIDE SEQUENCE [LARGE SCALE GENOMIC DNA]</scope>
    <source>
        <strain evidence="4">F 1598</strain>
    </source>
</reference>